<dbReference type="EMBL" id="CM055112">
    <property type="protein sequence ID" value="KAJ7517920.1"/>
    <property type="molecule type" value="Genomic_DNA"/>
</dbReference>
<keyword evidence="2" id="KW-1185">Reference proteome</keyword>
<protein>
    <submittedName>
        <fullName evidence="1">Uncharacterized protein</fullName>
    </submittedName>
</protein>
<sequence length="702" mass="79200">MEMELQSPLSALLDFQPICNRALGQLDPSLPHSRNAALLPFLYSIHSATANHLLVLTSDFHFNTWHARVTFADLNKMKEAFSITESFSLYLQSFHSGFSSNNVKVELGGPASAVAGKGASSAKLKTVIMTNGEAKEMCLELELLQGQVANDAMSTLVWGLFESLVTAKTQVSQLEEEVNQEKRNTTTILDAVVSGRSSLNSCPSRVTKASLVNRLQSQTLNKEHSMPASHFASTKLSRSTSYSRGSSARCSSLKLAEANSYTRTTRSKGKATDIAEAQASHLCERSSSFIAGGQHLADSSIDKRKYLDVNPEVISKIEAGGENRSEKTDAWARRRYFEWRQDQSLPNKEIEELSLAEFADSLVKFFCMIKKRDGTLFPSDSLGAIFRAFARIINFHYKKLYLQGNYAGPIVDMNRDIMFEKSRLACKEAMKHSILNGGNLHKKQKICERLLTEEHVLQHPANQTTHALGLVRRLCYFAIHRFHIYGCMELYDTTDLEFRRAVDEKGVDYWEYDERRAMHYKSKTVLRDSVKSYDKKVIDCFDKYFAHLPSKPLEREPRRLFLAPITNPRSSDIWYRHENISARRLSKWYRSMGPLRGTHTDIPGYALFNQTGSSSKAVQEVTSGSKLHLHAIGDSASEELRARQRSITYVKTAEDDNMTSDTDEAYSEGDCEDNDETTDNEIHEANDVHTQIEPSDLDEITL</sequence>
<proteinExistence type="predicted"/>
<organism evidence="1 2">
    <name type="scientific">Diphasiastrum complanatum</name>
    <name type="common">Issler's clubmoss</name>
    <name type="synonym">Lycopodium complanatum</name>
    <dbReference type="NCBI Taxonomy" id="34168"/>
    <lineage>
        <taxon>Eukaryota</taxon>
        <taxon>Viridiplantae</taxon>
        <taxon>Streptophyta</taxon>
        <taxon>Embryophyta</taxon>
        <taxon>Tracheophyta</taxon>
        <taxon>Lycopodiopsida</taxon>
        <taxon>Lycopodiales</taxon>
        <taxon>Lycopodiaceae</taxon>
        <taxon>Lycopodioideae</taxon>
        <taxon>Diphasiastrum</taxon>
    </lineage>
</organism>
<evidence type="ECO:0000313" key="2">
    <source>
        <dbReference type="Proteomes" id="UP001162992"/>
    </source>
</evidence>
<gene>
    <name evidence="1" type="ORF">O6H91_21G046100</name>
</gene>
<reference evidence="2" key="1">
    <citation type="journal article" date="2024" name="Proc. Natl. Acad. Sci. U.S.A.">
        <title>Extraordinary preservation of gene collinearity over three hundred million years revealed in homosporous lycophytes.</title>
        <authorList>
            <person name="Li C."/>
            <person name="Wickell D."/>
            <person name="Kuo L.Y."/>
            <person name="Chen X."/>
            <person name="Nie B."/>
            <person name="Liao X."/>
            <person name="Peng D."/>
            <person name="Ji J."/>
            <person name="Jenkins J."/>
            <person name="Williams M."/>
            <person name="Shu S."/>
            <person name="Plott C."/>
            <person name="Barry K."/>
            <person name="Rajasekar S."/>
            <person name="Grimwood J."/>
            <person name="Han X."/>
            <person name="Sun S."/>
            <person name="Hou Z."/>
            <person name="He W."/>
            <person name="Dai G."/>
            <person name="Sun C."/>
            <person name="Schmutz J."/>
            <person name="Leebens-Mack J.H."/>
            <person name="Li F.W."/>
            <person name="Wang L."/>
        </authorList>
    </citation>
    <scope>NUCLEOTIDE SEQUENCE [LARGE SCALE GENOMIC DNA]</scope>
    <source>
        <strain evidence="2">cv. PW_Plant_1</strain>
    </source>
</reference>
<dbReference type="Proteomes" id="UP001162992">
    <property type="component" value="Chromosome 21"/>
</dbReference>
<comment type="caution">
    <text evidence="1">The sequence shown here is derived from an EMBL/GenBank/DDBJ whole genome shotgun (WGS) entry which is preliminary data.</text>
</comment>
<accession>A0ACC2AK39</accession>
<evidence type="ECO:0000313" key="1">
    <source>
        <dbReference type="EMBL" id="KAJ7517920.1"/>
    </source>
</evidence>
<name>A0ACC2AK39_DIPCM</name>